<organism evidence="2 3">
    <name type="scientific">Hymenobacter bucti</name>
    <dbReference type="NCBI Taxonomy" id="1844114"/>
    <lineage>
        <taxon>Bacteria</taxon>
        <taxon>Pseudomonadati</taxon>
        <taxon>Bacteroidota</taxon>
        <taxon>Cytophagia</taxon>
        <taxon>Cytophagales</taxon>
        <taxon>Hymenobacteraceae</taxon>
        <taxon>Hymenobacter</taxon>
    </lineage>
</organism>
<keyword evidence="1" id="KW-1133">Transmembrane helix</keyword>
<comment type="caution">
    <text evidence="2">The sequence shown here is derived from an EMBL/GenBank/DDBJ whole genome shotgun (WGS) entry which is preliminary data.</text>
</comment>
<feature type="transmembrane region" description="Helical" evidence="1">
    <location>
        <begin position="192"/>
        <end position="211"/>
    </location>
</feature>
<dbReference type="EMBL" id="JBHUFD010000003">
    <property type="protein sequence ID" value="MFD1872595.1"/>
    <property type="molecule type" value="Genomic_DNA"/>
</dbReference>
<keyword evidence="1" id="KW-0812">Transmembrane</keyword>
<accession>A0ABW4QT29</accession>
<reference evidence="3" key="1">
    <citation type="journal article" date="2019" name="Int. J. Syst. Evol. Microbiol.">
        <title>The Global Catalogue of Microorganisms (GCM) 10K type strain sequencing project: providing services to taxonomists for standard genome sequencing and annotation.</title>
        <authorList>
            <consortium name="The Broad Institute Genomics Platform"/>
            <consortium name="The Broad Institute Genome Sequencing Center for Infectious Disease"/>
            <person name="Wu L."/>
            <person name="Ma J."/>
        </authorList>
    </citation>
    <scope>NUCLEOTIDE SEQUENCE [LARGE SCALE GENOMIC DNA]</scope>
    <source>
        <strain evidence="3">CGMCC 1.15795</strain>
    </source>
</reference>
<evidence type="ECO:0000313" key="2">
    <source>
        <dbReference type="EMBL" id="MFD1872595.1"/>
    </source>
</evidence>
<proteinExistence type="predicted"/>
<gene>
    <name evidence="2" type="ORF">ACFSDX_09150</name>
</gene>
<evidence type="ECO:0000256" key="1">
    <source>
        <dbReference type="SAM" id="Phobius"/>
    </source>
</evidence>
<keyword evidence="3" id="KW-1185">Reference proteome</keyword>
<keyword evidence="1" id="KW-0472">Membrane</keyword>
<protein>
    <submittedName>
        <fullName evidence="2">Uncharacterized protein</fullName>
    </submittedName>
</protein>
<dbReference type="RefSeq" id="WP_382313037.1">
    <property type="nucleotide sequence ID" value="NZ_JBHUFD010000003.1"/>
</dbReference>
<sequence length="223" mass="24295">MKLLSVLIFFFLIKIDFTFAQSNNWQQITLGDSTTVDFPSKPKEVTYKGETAYGLYKDGVLYSVAIRANATDAGLTIEEKRHAYDEAVRGAAKAMKASQISNKIRFEVNGFEGLETTFIAASDKLKNPVIIRMILVNDTFYGLTFSASASPAHTAARQHFFASFAPRLRPAATTPAETHTAAYKIGEAIGKLLVYGGIIAGIIAGIIFLLLRSTAKKKNTSVS</sequence>
<name>A0ABW4QT29_9BACT</name>
<dbReference type="Proteomes" id="UP001597197">
    <property type="component" value="Unassembled WGS sequence"/>
</dbReference>
<evidence type="ECO:0000313" key="3">
    <source>
        <dbReference type="Proteomes" id="UP001597197"/>
    </source>
</evidence>